<reference evidence="5 6" key="1">
    <citation type="journal article" date="2024" name="Ann. Entomol. Soc. Am.">
        <title>Genomic analyses of the southern and eastern yellowjacket wasps (Hymenoptera: Vespidae) reveal evolutionary signatures of social life.</title>
        <authorList>
            <person name="Catto M.A."/>
            <person name="Caine P.B."/>
            <person name="Orr S.E."/>
            <person name="Hunt B.G."/>
            <person name="Goodisman M.A.D."/>
        </authorList>
    </citation>
    <scope>NUCLEOTIDE SEQUENCE [LARGE SCALE GENOMIC DNA]</scope>
    <source>
        <strain evidence="5">233</strain>
        <tissue evidence="5">Head and thorax</tissue>
    </source>
</reference>
<evidence type="ECO:0000256" key="4">
    <source>
        <dbReference type="SAM" id="Phobius"/>
    </source>
</evidence>
<dbReference type="FunFam" id="3.40.50.2000:FF:000050">
    <property type="entry name" value="UDP-glucuronosyltransferase"/>
    <property type="match status" value="4"/>
</dbReference>
<dbReference type="Gene3D" id="3.40.50.2000">
    <property type="entry name" value="Glycogen Phosphorylase B"/>
    <property type="match status" value="4"/>
</dbReference>
<dbReference type="PANTHER" id="PTHR48043">
    <property type="entry name" value="EG:EG0003.4 PROTEIN-RELATED"/>
    <property type="match status" value="1"/>
</dbReference>
<dbReference type="InterPro" id="IPR035595">
    <property type="entry name" value="UDP_glycos_trans_CS"/>
</dbReference>
<sequence>MKVLRCVIFWMALCLTFSQGYRILGVFAFQGKSHFIMFEALIKNLAEKGHQIDAITSFPLKKPLVNITELVVIPSQVKLVNNISYDQMRTILTGLPVRTVATLGGNEICENLRLPEIQKLIHNPSKHPPYDVILIEIFGANCFAVLGHILNVPVIGVSSSALYPWHNHLIGNPDNFAILPNNLINYHNRMNFWQRTYNVLNSVFNKLYFNHLTEYQDEQIRKYVGPNLPGIRQLERSISLILVNSYFPLNGIRPITQAHIEVGGLHVQDDNSKLPPDLEKWMDESKDGFIYFSFGSMIKIESFPRHILDIFYKSFEKISPVNVLMKIPNPTELPPGLPKNVRISPWLPQLKVLKHRNAKAFITHGGLMGTQEAISCGVPMIGIPLFADQFINIDNYVGKNIAVKLDYENLSEDDMDAALNAILYNSTYRILGIFPYQARSHFNMFEALMKGLAKKGHQVDVISTFPLKKPFANYTDLIVIPSQMNIVNNLSYTIIQKLSTVNIATNIAGNNICEHLAHPEIQKLIHNPPKDPPYDVVLMQIFGAHCFAIFGHLLNVPVIGVSTSNLYPWCTSFVGNSKNLAIHPNNLLSLVTPMNFWQRTYNTLHTAFNQIYFNHFTKYQDEQIRKYVGPNLPGVRELEADISLILVNSYFSMDGIRPLTHAIIEVGGLHVQDDASKLSPVIEKWLNESKNGFVYFSFGSLVKVESFPRHILDIFYKSFEKISPVNVLMKASNPTELPPGLPKNVRISTWLPQLKVLKHRNAKAFITHGGLMGTQEAISCGVPLIGIPLFSDQFINIAKYVEKNIAIKLDYENLSEDDMDAALNAILYNSTYRETMRKVSQKFLDRPLKSIDTANFWIEYVVKYGKDALRSPAVDLNWWQIELLDGYRILGIFPYPARSHFNMFETLLKGLAKKGHQVDVISAFAQKKPIANYTDLIVIPAQMNIGNNLSYNIARNLLTVHVASIIGGNNICEHLGHPDIQKLIRNPPKDPPYDVVLIQVLTAHCFAIFGYLLNIPVIGVSPPNLYPWYNSFIGNPKNLAIFPNSLTPFVNPMNFWQRTYNTLSTAFNEIYFHHLTKSQDEQIRKYVGPNLPSVRQLETNISLILVNSHFSMDGIRPLTNAIIEVGGLHVQDDASKLSPVIEKWLNESKNGFVYFSFGSLVKIESFPRHILDIFYKSFEKISPVNVLMKASNPTELPPGLPKNVRISSWLPQLKVLKHRNAKAFITHGGLLGTQEAISYGVPMIGIPVFADQFRNIANYVEKNIAVKLDLENLSEDDMDAALNEILYNSTYRETALKIAQQFLDRPMKPIDTANFWIEYIVKYGKDALRSPAMDLTCQCSTDGYRILGVFPINGKSHWVMMEALMKGLAERGHQVDVVTHFKTGSTNPNYKEIILENVLGTAVNNLTAREILYFGSMNIERLTYMAGLKLCELMEQPRLQEIIKNPPKNPPYDLVITELFAGHCYLAFGRHLKVPMVGMMSSPFHDWAAHQIGVPDETSYVPNIFSGYSQQMTFWERLMNTITIHYLQMQMDYYTNLQTEIVKRSFGIDATINDLFKNLSLVLVNSHHSMHGIRPFPQSVVEVGGLHLTNDVDPLSPEVQKWLDESKHGCIYFTFGSMVRIETFSKELIEIFYKAFEKIAPVRVLMKVAKKEELLPGLPKNVMTQSWFSQIPILKHKNTRAFITHGGLMGTTESIFCGIPMIGIPLFGDQKVNIQNYVKRKVAISLGSIYEVTEEKLTNALETILKDPSYMKNVKKLSQLFVDRPQTAMDTATYWVEYVIKHGNIMQSPAIHLPWWQKSLLDVYGAILLAIIITLYLIVLVLRGLKYIYRRNFGHSDNKMKKMQSKKYN</sequence>
<dbReference type="GO" id="GO:0016757">
    <property type="term" value="F:glycosyltransferase activity"/>
    <property type="evidence" value="ECO:0007669"/>
    <property type="project" value="UniProtKB-KW"/>
</dbReference>
<name>A0ABD2BDW1_VESSQ</name>
<dbReference type="PROSITE" id="PS00375">
    <property type="entry name" value="UDPGT"/>
    <property type="match status" value="4"/>
</dbReference>
<organism evidence="5 6">
    <name type="scientific">Vespula squamosa</name>
    <name type="common">Southern yellow jacket</name>
    <name type="synonym">Wasp</name>
    <dbReference type="NCBI Taxonomy" id="30214"/>
    <lineage>
        <taxon>Eukaryota</taxon>
        <taxon>Metazoa</taxon>
        <taxon>Ecdysozoa</taxon>
        <taxon>Arthropoda</taxon>
        <taxon>Hexapoda</taxon>
        <taxon>Insecta</taxon>
        <taxon>Pterygota</taxon>
        <taxon>Neoptera</taxon>
        <taxon>Endopterygota</taxon>
        <taxon>Hymenoptera</taxon>
        <taxon>Apocrita</taxon>
        <taxon>Aculeata</taxon>
        <taxon>Vespoidea</taxon>
        <taxon>Vespidae</taxon>
        <taxon>Vespinae</taxon>
        <taxon>Vespula</taxon>
    </lineage>
</organism>
<keyword evidence="6" id="KW-1185">Reference proteome</keyword>
<evidence type="ECO:0000256" key="3">
    <source>
        <dbReference type="ARBA" id="ARBA00022679"/>
    </source>
</evidence>
<protein>
    <submittedName>
        <fullName evidence="5">UDP-glucosyltransferase 2-like</fullName>
    </submittedName>
</protein>
<evidence type="ECO:0000313" key="5">
    <source>
        <dbReference type="EMBL" id="KAL2730928.1"/>
    </source>
</evidence>
<dbReference type="CDD" id="cd03784">
    <property type="entry name" value="GT1_Gtf-like"/>
    <property type="match status" value="4"/>
</dbReference>
<gene>
    <name evidence="5" type="ORF">V1478_005341</name>
</gene>
<feature type="transmembrane region" description="Helical" evidence="4">
    <location>
        <begin position="1803"/>
        <end position="1822"/>
    </location>
</feature>
<dbReference type="PANTHER" id="PTHR48043:SF145">
    <property type="entry name" value="FI06409P-RELATED"/>
    <property type="match status" value="1"/>
</dbReference>
<dbReference type="EMBL" id="JAUDFV010000110">
    <property type="protein sequence ID" value="KAL2730928.1"/>
    <property type="molecule type" value="Genomic_DNA"/>
</dbReference>
<evidence type="ECO:0000256" key="1">
    <source>
        <dbReference type="ARBA" id="ARBA00009995"/>
    </source>
</evidence>
<dbReference type="InterPro" id="IPR050271">
    <property type="entry name" value="UDP-glycosyltransferase"/>
</dbReference>
<proteinExistence type="inferred from homology"/>
<keyword evidence="4" id="KW-1133">Transmembrane helix</keyword>
<evidence type="ECO:0000313" key="6">
    <source>
        <dbReference type="Proteomes" id="UP001607302"/>
    </source>
</evidence>
<keyword evidence="3" id="KW-0808">Transferase</keyword>
<dbReference type="SUPFAM" id="SSF53756">
    <property type="entry name" value="UDP-Glycosyltransferase/glycogen phosphorylase"/>
    <property type="match status" value="4"/>
</dbReference>
<dbReference type="Proteomes" id="UP001607302">
    <property type="component" value="Unassembled WGS sequence"/>
</dbReference>
<dbReference type="Pfam" id="PF00201">
    <property type="entry name" value="UDPGT"/>
    <property type="match status" value="4"/>
</dbReference>
<keyword evidence="4" id="KW-0472">Membrane</keyword>
<keyword evidence="2" id="KW-0328">Glycosyltransferase</keyword>
<comment type="similarity">
    <text evidence="1">Belongs to the UDP-glycosyltransferase family.</text>
</comment>
<comment type="caution">
    <text evidence="5">The sequence shown here is derived from an EMBL/GenBank/DDBJ whole genome shotgun (WGS) entry which is preliminary data.</text>
</comment>
<keyword evidence="4" id="KW-0812">Transmembrane</keyword>
<dbReference type="InterPro" id="IPR002213">
    <property type="entry name" value="UDP_glucos_trans"/>
</dbReference>
<accession>A0ABD2BDW1</accession>
<evidence type="ECO:0000256" key="2">
    <source>
        <dbReference type="ARBA" id="ARBA00022676"/>
    </source>
</evidence>